<reference evidence="1 2" key="4">
    <citation type="journal article" date="2018" name="Environ. Microbiol. Rep.">
        <title>Phylogenetic distribution of roseobacticides in the Roseobacter group and their effect on microalgae.</title>
        <authorList>
            <person name="Sonnenschein E.C."/>
            <person name="Phippen C.B."/>
            <person name="Bentzon-Tilia M."/>
            <person name="Rasmussen S.A."/>
            <person name="Nielsen K.F."/>
            <person name="Gram L."/>
        </authorList>
    </citation>
    <scope>NUCLEOTIDE SEQUENCE [LARGE SCALE GENOMIC DNA]</scope>
    <source>
        <strain evidence="1 2">P36</strain>
    </source>
</reference>
<organism evidence="1 2">
    <name type="scientific">Phaeobacter piscinae</name>
    <dbReference type="NCBI Taxonomy" id="1580596"/>
    <lineage>
        <taxon>Bacteria</taxon>
        <taxon>Pseudomonadati</taxon>
        <taxon>Pseudomonadota</taxon>
        <taxon>Alphaproteobacteria</taxon>
        <taxon>Rhodobacterales</taxon>
        <taxon>Roseobacteraceae</taxon>
        <taxon>Phaeobacter</taxon>
    </lineage>
</organism>
<gene>
    <name evidence="1" type="ORF">PhaeoP36_00672</name>
</gene>
<evidence type="ECO:0000313" key="2">
    <source>
        <dbReference type="Proteomes" id="UP000218891"/>
    </source>
</evidence>
<reference evidence="1 2" key="1">
    <citation type="journal article" date="2017" name="Front. Microbiol.">
        <title>Phaeobacter piscinae sp. nov., a species of the Roseobacter group and potential aquaculture probiont.</title>
        <authorList>
            <person name="Sonnenschein E.C."/>
            <person name="Phippen C.B.W."/>
            <person name="Nielsen K.F."/>
            <person name="Mateiu R.V."/>
            <person name="Melchiorsen J."/>
            <person name="Gram L."/>
            <person name="Overmann J."/>
            <person name="Freese H.M."/>
        </authorList>
    </citation>
    <scope>NUCLEOTIDE SEQUENCE [LARGE SCALE GENOMIC DNA]</scope>
    <source>
        <strain evidence="1 2">P36</strain>
    </source>
</reference>
<reference evidence="1 2" key="3">
    <citation type="journal article" date="2017" name="Int. J. Syst. Evol. Microbiol.">
        <title>Adaptation of Surface-Associated Bacteria to the Open Ocean: A Genomically Distinct Subpopulation of Phaeobacter gallaeciensis Colonizes Pacific Mesozooplankton.</title>
        <authorList>
            <person name="Freese H.M."/>
            <person name="Methner A."/>
            <person name="Overmann J."/>
        </authorList>
    </citation>
    <scope>NUCLEOTIDE SEQUENCE [LARGE SCALE GENOMIC DNA]</scope>
    <source>
        <strain evidence="1 2">P36</strain>
    </source>
</reference>
<dbReference type="EMBL" id="CP010643">
    <property type="protein sequence ID" value="ATG34839.1"/>
    <property type="molecule type" value="Genomic_DNA"/>
</dbReference>
<name>A0ABM6PAU5_9RHOB</name>
<accession>A0ABM6PAU5</accession>
<dbReference type="Proteomes" id="UP000218891">
    <property type="component" value="Chromosome"/>
</dbReference>
<protein>
    <submittedName>
        <fullName evidence="1">Uncharacterized protein</fullName>
    </submittedName>
</protein>
<keyword evidence="2" id="KW-1185">Reference proteome</keyword>
<reference evidence="1 2" key="2">
    <citation type="journal article" date="2017" name="Genome Biol. Evol.">
        <title>Trajectories and Drivers of Genome Evolution in Surface-Associated Marine Phaeobacter.</title>
        <authorList>
            <person name="Freese H.M."/>
            <person name="Sikorski J."/>
            <person name="Bunk B."/>
            <person name="Scheuner C."/>
            <person name="Meier-Kolthoff J.P."/>
            <person name="Sproer C."/>
            <person name="Gram L."/>
            <person name="Overmann J."/>
        </authorList>
    </citation>
    <scope>NUCLEOTIDE SEQUENCE [LARGE SCALE GENOMIC DNA]</scope>
    <source>
        <strain evidence="1 2">P36</strain>
    </source>
</reference>
<sequence length="88" mass="9551">MGKSPRLADLHGRAELKRAPALDSGSSVHSLTHIVVLRLFLETTLPEGVPFLHFAGMRLIHSSQLRQRCGAETTGSSVFTMGRLVGEI</sequence>
<proteinExistence type="predicted"/>
<evidence type="ECO:0000313" key="1">
    <source>
        <dbReference type="EMBL" id="ATG34839.1"/>
    </source>
</evidence>